<organism evidence="4 5">
    <name type="scientific">Nocardia wallacei</name>
    <dbReference type="NCBI Taxonomy" id="480035"/>
    <lineage>
        <taxon>Bacteria</taxon>
        <taxon>Bacillati</taxon>
        <taxon>Actinomycetota</taxon>
        <taxon>Actinomycetes</taxon>
        <taxon>Mycobacteriales</taxon>
        <taxon>Nocardiaceae</taxon>
        <taxon>Nocardia</taxon>
    </lineage>
</organism>
<dbReference type="Pfam" id="PF24092">
    <property type="entry name" value="DUF7373_C"/>
    <property type="match status" value="1"/>
</dbReference>
<evidence type="ECO:0000313" key="5">
    <source>
        <dbReference type="Proteomes" id="UP000516173"/>
    </source>
</evidence>
<dbReference type="AlphaFoldDB" id="A0A7G1KDV8"/>
<reference evidence="4 5" key="1">
    <citation type="submission" date="2020-08" db="EMBL/GenBank/DDBJ databases">
        <title>Genome Sequencing of Nocardia wallacei strain FMUON74 and assembly.</title>
        <authorList>
            <person name="Toyokawa M."/>
            <person name="Uesaka K."/>
        </authorList>
    </citation>
    <scope>NUCLEOTIDE SEQUENCE [LARGE SCALE GENOMIC DNA]</scope>
    <source>
        <strain evidence="4 5">FMUON74</strain>
    </source>
</reference>
<dbReference type="EMBL" id="AP023396">
    <property type="protein sequence ID" value="BCK53170.1"/>
    <property type="molecule type" value="Genomic_DNA"/>
</dbReference>
<evidence type="ECO:0000313" key="4">
    <source>
        <dbReference type="EMBL" id="BCK53170.1"/>
    </source>
</evidence>
<dbReference type="GeneID" id="80345559"/>
<dbReference type="KEGG" id="nwl:NWFMUON74_09420"/>
<dbReference type="PROSITE" id="PS51257">
    <property type="entry name" value="PROKAR_LIPOPROTEIN"/>
    <property type="match status" value="1"/>
</dbReference>
<accession>A0A7G1KDV8</accession>
<dbReference type="InterPro" id="IPR055797">
    <property type="entry name" value="DUF7373"/>
</dbReference>
<keyword evidence="5" id="KW-1185">Reference proteome</keyword>
<feature type="domain" description="DUF7373" evidence="3">
    <location>
        <begin position="251"/>
        <end position="395"/>
    </location>
</feature>
<dbReference type="RefSeq" id="WP_187686761.1">
    <property type="nucleotide sequence ID" value="NZ_AP023396.1"/>
</dbReference>
<evidence type="ECO:0000259" key="2">
    <source>
        <dbReference type="Pfam" id="PF24088"/>
    </source>
</evidence>
<name>A0A7G1KDV8_9NOCA</name>
<proteinExistence type="predicted"/>
<evidence type="ECO:0000259" key="3">
    <source>
        <dbReference type="Pfam" id="PF24092"/>
    </source>
</evidence>
<dbReference type="Proteomes" id="UP000516173">
    <property type="component" value="Chromosome"/>
</dbReference>
<gene>
    <name evidence="4" type="ORF">NWFMUON74_09420</name>
</gene>
<protein>
    <submittedName>
        <fullName evidence="4">Uncharacterized protein</fullName>
    </submittedName>
</protein>
<dbReference type="Pfam" id="PF24088">
    <property type="entry name" value="DUF7373"/>
    <property type="match status" value="1"/>
</dbReference>
<feature type="signal peptide" evidence="1">
    <location>
        <begin position="1"/>
        <end position="27"/>
    </location>
</feature>
<feature type="chain" id="PRO_5038820429" evidence="1">
    <location>
        <begin position="28"/>
        <end position="396"/>
    </location>
</feature>
<feature type="domain" description="DUF7373" evidence="2">
    <location>
        <begin position="53"/>
        <end position="246"/>
    </location>
</feature>
<keyword evidence="1" id="KW-0732">Signal</keyword>
<dbReference type="InterPro" id="IPR056463">
    <property type="entry name" value="DUF7373_C"/>
</dbReference>
<evidence type="ECO:0000256" key="1">
    <source>
        <dbReference type="SAM" id="SignalP"/>
    </source>
</evidence>
<sequence length="396" mass="42502">MGRRKTAPIVAAVVALAALLAGCGAQGTPVAAELDVRTLDVGPYAVDRHDYGRHSAGDGALLEGMRMSQAVVPTIRIDPSLTIGAGGRVVPDSTNATNHLLAGVSKPVLDRRGMVVGYVAGGADRAQAPAPDATAITDLVLRFPDAQTAALAARELEDADFGVAPEVNRKLTLPKYPDAFIHYRPGVSNIGTFMAYREFVISLFIERPHPEEPDLLAWVQKTLDAQVPALDRFRPTPQTELDDLPLDPDRLLARAVVRDRDQKADPDRFAVFGAPAFVHTAADESARQRLVDDTGLDAVAVAETSSVLRVRDPDAGARLITGLITGSGAQYDPLPAVSTVPGAKCLELNSRGDRQREAAYRCYIPYRRYVQVVVADTEADVKYRTAAAYALLANNY</sequence>